<keyword evidence="1" id="KW-0472">Membrane</keyword>
<evidence type="ECO:0000313" key="2">
    <source>
        <dbReference type="EMBL" id="KAK0459052.1"/>
    </source>
</evidence>
<dbReference type="EMBL" id="JAUEPR010000253">
    <property type="protein sequence ID" value="KAK0459052.1"/>
    <property type="molecule type" value="Genomic_DNA"/>
</dbReference>
<accession>A0AA39KD91</accession>
<evidence type="ECO:0000313" key="3">
    <source>
        <dbReference type="Proteomes" id="UP001175227"/>
    </source>
</evidence>
<keyword evidence="1" id="KW-1133">Transmembrane helix</keyword>
<gene>
    <name evidence="2" type="ORF">IW261DRAFT_1540798</name>
</gene>
<organism evidence="2 3">
    <name type="scientific">Armillaria novae-zelandiae</name>
    <dbReference type="NCBI Taxonomy" id="153914"/>
    <lineage>
        <taxon>Eukaryota</taxon>
        <taxon>Fungi</taxon>
        <taxon>Dikarya</taxon>
        <taxon>Basidiomycota</taxon>
        <taxon>Agaricomycotina</taxon>
        <taxon>Agaricomycetes</taxon>
        <taxon>Agaricomycetidae</taxon>
        <taxon>Agaricales</taxon>
        <taxon>Marasmiineae</taxon>
        <taxon>Physalacriaceae</taxon>
        <taxon>Armillaria</taxon>
    </lineage>
</organism>
<dbReference type="AlphaFoldDB" id="A0AA39KD91"/>
<proteinExistence type="predicted"/>
<feature type="transmembrane region" description="Helical" evidence="1">
    <location>
        <begin position="20"/>
        <end position="36"/>
    </location>
</feature>
<evidence type="ECO:0000256" key="1">
    <source>
        <dbReference type="SAM" id="Phobius"/>
    </source>
</evidence>
<comment type="caution">
    <text evidence="2">The sequence shown here is derived from an EMBL/GenBank/DDBJ whole genome shotgun (WGS) entry which is preliminary data.</text>
</comment>
<keyword evidence="3" id="KW-1185">Reference proteome</keyword>
<sequence>MGSPYHQCESLRFLGEKSTYFSVIYYCFQLLQLILYATFGARLLVCSIICEVLATFVIPFPDFAPFVVMFNGSETCAMDHRGRVGGNMQ</sequence>
<name>A0AA39KD91_9AGAR</name>
<protein>
    <submittedName>
        <fullName evidence="2">Uncharacterized protein</fullName>
    </submittedName>
</protein>
<reference evidence="2" key="1">
    <citation type="submission" date="2023-06" db="EMBL/GenBank/DDBJ databases">
        <authorList>
            <consortium name="Lawrence Berkeley National Laboratory"/>
            <person name="Ahrendt S."/>
            <person name="Sahu N."/>
            <person name="Indic B."/>
            <person name="Wong-Bajracharya J."/>
            <person name="Merenyi Z."/>
            <person name="Ke H.-M."/>
            <person name="Monk M."/>
            <person name="Kocsube S."/>
            <person name="Drula E."/>
            <person name="Lipzen A."/>
            <person name="Balint B."/>
            <person name="Henrissat B."/>
            <person name="Andreopoulos B."/>
            <person name="Martin F.M."/>
            <person name="Harder C.B."/>
            <person name="Rigling D."/>
            <person name="Ford K.L."/>
            <person name="Foster G.D."/>
            <person name="Pangilinan J."/>
            <person name="Papanicolaou A."/>
            <person name="Barry K."/>
            <person name="LaButti K."/>
            <person name="Viragh M."/>
            <person name="Koriabine M."/>
            <person name="Yan M."/>
            <person name="Riley R."/>
            <person name="Champramary S."/>
            <person name="Plett K.L."/>
            <person name="Tsai I.J."/>
            <person name="Slot J."/>
            <person name="Sipos G."/>
            <person name="Plett J."/>
            <person name="Nagy L.G."/>
            <person name="Grigoriev I.V."/>
        </authorList>
    </citation>
    <scope>NUCLEOTIDE SEQUENCE</scope>
    <source>
        <strain evidence="2">ICMP 16352</strain>
    </source>
</reference>
<keyword evidence="1" id="KW-0812">Transmembrane</keyword>
<dbReference type="Proteomes" id="UP001175227">
    <property type="component" value="Unassembled WGS sequence"/>
</dbReference>
<feature type="transmembrane region" description="Helical" evidence="1">
    <location>
        <begin position="43"/>
        <end position="61"/>
    </location>
</feature>